<evidence type="ECO:0000256" key="1">
    <source>
        <dbReference type="SAM" id="Phobius"/>
    </source>
</evidence>
<sequence length="143" mass="14973">MFSAYAGLFCTTAAACLCTSHAAAPARPRQEGSDIAFADCEGGRRGSQELRSLLLIIDAPLFIVVAGGYIFAMASLVILRSCPYSRVLGIVGTVLTIAGCIVVGIRDPAEVCGTKGAVGLASRPPCSKTWPRVQPFVCTVLFF</sequence>
<feature type="transmembrane region" description="Helical" evidence="1">
    <location>
        <begin position="53"/>
        <end position="79"/>
    </location>
</feature>
<organism evidence="2 3">
    <name type="scientific">Prorocentrum cordatum</name>
    <dbReference type="NCBI Taxonomy" id="2364126"/>
    <lineage>
        <taxon>Eukaryota</taxon>
        <taxon>Sar</taxon>
        <taxon>Alveolata</taxon>
        <taxon>Dinophyceae</taxon>
        <taxon>Prorocentrales</taxon>
        <taxon>Prorocentraceae</taxon>
        <taxon>Prorocentrum</taxon>
    </lineage>
</organism>
<keyword evidence="1" id="KW-0812">Transmembrane</keyword>
<gene>
    <name evidence="2" type="ORF">PCOR1329_LOCUS79981</name>
</gene>
<comment type="caution">
    <text evidence="2">The sequence shown here is derived from an EMBL/GenBank/DDBJ whole genome shotgun (WGS) entry which is preliminary data.</text>
</comment>
<dbReference type="Proteomes" id="UP001189429">
    <property type="component" value="Unassembled WGS sequence"/>
</dbReference>
<protein>
    <submittedName>
        <fullName evidence="2">Uncharacterized protein</fullName>
    </submittedName>
</protein>
<keyword evidence="3" id="KW-1185">Reference proteome</keyword>
<keyword evidence="1" id="KW-0472">Membrane</keyword>
<name>A0ABN9XUW8_9DINO</name>
<accession>A0ABN9XUW8</accession>
<evidence type="ECO:0000313" key="2">
    <source>
        <dbReference type="EMBL" id="CAK0903772.1"/>
    </source>
</evidence>
<dbReference type="EMBL" id="CAUYUJ010021283">
    <property type="protein sequence ID" value="CAK0903772.1"/>
    <property type="molecule type" value="Genomic_DNA"/>
</dbReference>
<keyword evidence="1" id="KW-1133">Transmembrane helix</keyword>
<feature type="transmembrane region" description="Helical" evidence="1">
    <location>
        <begin position="86"/>
        <end position="105"/>
    </location>
</feature>
<evidence type="ECO:0000313" key="3">
    <source>
        <dbReference type="Proteomes" id="UP001189429"/>
    </source>
</evidence>
<reference evidence="2" key="1">
    <citation type="submission" date="2023-10" db="EMBL/GenBank/DDBJ databases">
        <authorList>
            <person name="Chen Y."/>
            <person name="Shah S."/>
            <person name="Dougan E. K."/>
            <person name="Thang M."/>
            <person name="Chan C."/>
        </authorList>
    </citation>
    <scope>NUCLEOTIDE SEQUENCE [LARGE SCALE GENOMIC DNA]</scope>
</reference>
<proteinExistence type="predicted"/>